<dbReference type="WBParaSite" id="nRc.2.0.1.t21846-RA">
    <property type="protein sequence ID" value="nRc.2.0.1.t21846-RA"/>
    <property type="gene ID" value="nRc.2.0.1.g21846"/>
</dbReference>
<dbReference type="AlphaFoldDB" id="A0A915J5X3"/>
<keyword evidence="1" id="KW-0812">Transmembrane</keyword>
<dbReference type="PANTHER" id="PTHR23021">
    <property type="entry name" value="SERPENTINE RECEPTOR, CLASS T"/>
    <property type="match status" value="1"/>
</dbReference>
<evidence type="ECO:0000313" key="3">
    <source>
        <dbReference type="WBParaSite" id="nRc.2.0.1.t21846-RA"/>
    </source>
</evidence>
<proteinExistence type="predicted"/>
<keyword evidence="1" id="KW-0472">Membrane</keyword>
<feature type="transmembrane region" description="Helical" evidence="1">
    <location>
        <begin position="237"/>
        <end position="257"/>
    </location>
</feature>
<reference evidence="3" key="1">
    <citation type="submission" date="2022-11" db="UniProtKB">
        <authorList>
            <consortium name="WormBaseParasite"/>
        </authorList>
    </citation>
    <scope>IDENTIFICATION</scope>
</reference>
<dbReference type="Gene3D" id="1.20.1070.10">
    <property type="entry name" value="Rhodopsin 7-helix transmembrane proteins"/>
    <property type="match status" value="1"/>
</dbReference>
<organism evidence="2 3">
    <name type="scientific">Romanomermis culicivorax</name>
    <name type="common">Nematode worm</name>
    <dbReference type="NCBI Taxonomy" id="13658"/>
    <lineage>
        <taxon>Eukaryota</taxon>
        <taxon>Metazoa</taxon>
        <taxon>Ecdysozoa</taxon>
        <taxon>Nematoda</taxon>
        <taxon>Enoplea</taxon>
        <taxon>Dorylaimia</taxon>
        <taxon>Mermithida</taxon>
        <taxon>Mermithoidea</taxon>
        <taxon>Mermithidae</taxon>
        <taxon>Romanomermis</taxon>
    </lineage>
</organism>
<evidence type="ECO:0000256" key="1">
    <source>
        <dbReference type="SAM" id="Phobius"/>
    </source>
</evidence>
<dbReference type="Pfam" id="PF10321">
    <property type="entry name" value="7TM_GPCR_Srt"/>
    <property type="match status" value="1"/>
</dbReference>
<feature type="transmembrane region" description="Helical" evidence="1">
    <location>
        <begin position="27"/>
        <end position="52"/>
    </location>
</feature>
<protein>
    <submittedName>
        <fullName evidence="3">Uncharacterized protein</fullName>
    </submittedName>
</protein>
<dbReference type="Proteomes" id="UP000887565">
    <property type="component" value="Unplaced"/>
</dbReference>
<dbReference type="SUPFAM" id="SSF81321">
    <property type="entry name" value="Family A G protein-coupled receptor-like"/>
    <property type="match status" value="1"/>
</dbReference>
<feature type="transmembrane region" description="Helical" evidence="1">
    <location>
        <begin position="111"/>
        <end position="131"/>
    </location>
</feature>
<keyword evidence="2" id="KW-1185">Reference proteome</keyword>
<dbReference type="InterPro" id="IPR019425">
    <property type="entry name" value="7TM_GPCR_serpentine_rcpt_Srt"/>
</dbReference>
<evidence type="ECO:0000313" key="2">
    <source>
        <dbReference type="Proteomes" id="UP000887565"/>
    </source>
</evidence>
<keyword evidence="1" id="KW-1133">Transmembrane helix</keyword>
<accession>A0A915J5X3</accession>
<name>A0A915J5X3_ROMCU</name>
<dbReference type="OMA" id="HAINNFS"/>
<feature type="transmembrane region" description="Helical" evidence="1">
    <location>
        <begin position="269"/>
        <end position="289"/>
    </location>
</feature>
<feature type="transmembrane region" description="Helical" evidence="1">
    <location>
        <begin position="194"/>
        <end position="216"/>
    </location>
</feature>
<sequence>MNLTFDKKCHLWIGDNGTKDDKWFENFIVGSIYVSTSLIFISIYVLCLTIIYKDKSLLKLAFYKIAFNMGLAEIGQLLFNGLFFGLGICAGEMIVSFRVQKLFSGLLGTCWFAYIFLAHALAVNRVVTLFSPRLGQSWFSEKVTHYLIIAAWLHSFVWLVVYVHSSVTLNYCLALYSMHYGDSQADSGAKSVNLVVVMVHAVSIVICYLIISFRFKNMRNDFSYYFARRNDTIEWKICLQAIILCVLILGTIVGFFVDQDFMISRWFSFASNMIWLLCAGGNAIVYLTLNSTLQSKIAEFIKEERPTQEYDVQQIHIDERIYRSISS</sequence>
<dbReference type="CDD" id="cd00637">
    <property type="entry name" value="7tm_classA_rhodopsin-like"/>
    <property type="match status" value="1"/>
</dbReference>